<gene>
    <name evidence="4" type="ORF">OMAG_002326</name>
</gene>
<dbReference type="InterPro" id="IPR023023">
    <property type="entry name" value="dNTPase_2"/>
</dbReference>
<dbReference type="InterPro" id="IPR026875">
    <property type="entry name" value="PHydrolase_assoc_dom"/>
</dbReference>
<dbReference type="SMART" id="SM00471">
    <property type="entry name" value="HDc"/>
    <property type="match status" value="1"/>
</dbReference>
<dbReference type="PANTHER" id="PTHR11373">
    <property type="entry name" value="DEOXYNUCLEOSIDE TRIPHOSPHATE TRIPHOSPHOHYDROLASE"/>
    <property type="match status" value="1"/>
</dbReference>
<evidence type="ECO:0000313" key="5">
    <source>
        <dbReference type="Proteomes" id="UP000033428"/>
    </source>
</evidence>
<feature type="domain" description="HD" evidence="3">
    <location>
        <begin position="64"/>
        <end position="246"/>
    </location>
</feature>
<dbReference type="PROSITE" id="PS51831">
    <property type="entry name" value="HD"/>
    <property type="match status" value="1"/>
</dbReference>
<dbReference type="InterPro" id="IPR006674">
    <property type="entry name" value="HD_domain"/>
</dbReference>
<accession>A0A0F0CKQ0</accession>
<evidence type="ECO:0000259" key="3">
    <source>
        <dbReference type="PROSITE" id="PS51831"/>
    </source>
</evidence>
<comment type="similarity">
    <text evidence="2">Belongs to the dGTPase family. Type 2 subfamily.</text>
</comment>
<evidence type="ECO:0000313" key="4">
    <source>
        <dbReference type="EMBL" id="KJJ83807.1"/>
    </source>
</evidence>
<name>A0A0F0CKQ0_9BACT</name>
<dbReference type="Pfam" id="PF01966">
    <property type="entry name" value="HD"/>
    <property type="match status" value="1"/>
</dbReference>
<dbReference type="GO" id="GO:0006203">
    <property type="term" value="P:dGTP catabolic process"/>
    <property type="evidence" value="ECO:0007669"/>
    <property type="project" value="TreeGrafter"/>
</dbReference>
<dbReference type="InterPro" id="IPR003607">
    <property type="entry name" value="HD/PDEase_dom"/>
</dbReference>
<dbReference type="CDD" id="cd00077">
    <property type="entry name" value="HDc"/>
    <property type="match status" value="1"/>
</dbReference>
<dbReference type="EMBL" id="JYNY01000478">
    <property type="protein sequence ID" value="KJJ83807.1"/>
    <property type="molecule type" value="Genomic_DNA"/>
</dbReference>
<evidence type="ECO:0000256" key="1">
    <source>
        <dbReference type="ARBA" id="ARBA00022801"/>
    </source>
</evidence>
<evidence type="ECO:0000256" key="2">
    <source>
        <dbReference type="HAMAP-Rule" id="MF_01212"/>
    </source>
</evidence>
<dbReference type="HAMAP" id="MF_01212">
    <property type="entry name" value="dGTPase_type2"/>
    <property type="match status" value="1"/>
</dbReference>
<dbReference type="NCBIfam" id="TIGR01353">
    <property type="entry name" value="dGTP_triPase"/>
    <property type="match status" value="1"/>
</dbReference>
<dbReference type="InterPro" id="IPR006261">
    <property type="entry name" value="dGTPase"/>
</dbReference>
<organism evidence="4 5">
    <name type="scientific">Candidatus Omnitrophus magneticus</name>
    <dbReference type="NCBI Taxonomy" id="1609969"/>
    <lineage>
        <taxon>Bacteria</taxon>
        <taxon>Pseudomonadati</taxon>
        <taxon>Candidatus Omnitrophota</taxon>
        <taxon>Candidatus Omnitrophus</taxon>
    </lineage>
</organism>
<sequence length="480" mass="56089">MLYTKNDKFRLPNPKGIDKNISLEEYRTDWRRDYARLLHSPSFRRLQGKMQLFPCQENDFFRNRLTHSLEVAQIAKSITNKLNHTFKKQNKNYFIDSDLVEFAALAHDLGHPPFGHFGEEVLDKKMLEYGGFESNAQTLRILTKIEKKFLIKDSNVDIVTKNINKGKDIRLGLNLSMRTLASILKYDSEIPIKSLSRKKPQKGYYYTEREIVKTIKEKVTNDKQYSKDFKTIECQIMDFADDIAYSTYDLEDSLKAEFVKPIDLFCADESILKRVSKKVTLSLKMQVSLEDVRDRIYNLFSDILLASPPDENLKKQLDWKRSTYLAIEFANEQNNNHSKNSYYRTRFSSNLISKSINSISIDKINLKVPALTKVQFDIEKLIDVEILKNFIFELQILSPKVQIIAFRAKEIIETIFDVLSNKNGDSLLPYDFRELYKASVKKSDKMRIICDFIAGMTDRYAIEFYGRLTSENPQTIFKPF</sequence>
<keyword evidence="5" id="KW-1185">Reference proteome</keyword>
<keyword evidence="1 2" id="KW-0378">Hydrolase</keyword>
<dbReference type="Pfam" id="PF13286">
    <property type="entry name" value="HD_assoc"/>
    <property type="match status" value="1"/>
</dbReference>
<dbReference type="GO" id="GO:0008832">
    <property type="term" value="F:dGTPase activity"/>
    <property type="evidence" value="ECO:0007669"/>
    <property type="project" value="TreeGrafter"/>
</dbReference>
<dbReference type="SUPFAM" id="SSF109604">
    <property type="entry name" value="HD-domain/PDEase-like"/>
    <property type="match status" value="1"/>
</dbReference>
<protein>
    <recommendedName>
        <fullName evidence="2">Deoxyguanosinetriphosphate triphosphohydrolase-like protein</fullName>
    </recommendedName>
</protein>
<dbReference type="InterPro" id="IPR050135">
    <property type="entry name" value="dGTPase-like"/>
</dbReference>
<dbReference type="AlphaFoldDB" id="A0A0F0CKQ0"/>
<reference evidence="4 5" key="1">
    <citation type="submission" date="2015-02" db="EMBL/GenBank/DDBJ databases">
        <title>Single-cell genomics of uncultivated deep-branching MTB reveals a conserved set of magnetosome genes.</title>
        <authorList>
            <person name="Kolinko S."/>
            <person name="Richter M."/>
            <person name="Glockner F.O."/>
            <person name="Brachmann A."/>
            <person name="Schuler D."/>
        </authorList>
    </citation>
    <scope>NUCLEOTIDE SEQUENCE [LARGE SCALE GENOMIC DNA]</scope>
    <source>
        <strain evidence="4">SKK-01</strain>
    </source>
</reference>
<dbReference type="Proteomes" id="UP000033428">
    <property type="component" value="Unassembled WGS sequence"/>
</dbReference>
<dbReference type="PANTHER" id="PTHR11373:SF32">
    <property type="entry name" value="DEOXYGUANOSINETRIPHOSPHATE TRIPHOSPHOHYDROLASE"/>
    <property type="match status" value="1"/>
</dbReference>
<proteinExistence type="inferred from homology"/>
<comment type="caution">
    <text evidence="4">The sequence shown here is derived from an EMBL/GenBank/DDBJ whole genome shotgun (WGS) entry which is preliminary data.</text>
</comment>
<dbReference type="Gene3D" id="1.10.3210.10">
    <property type="entry name" value="Hypothetical protein af1432"/>
    <property type="match status" value="1"/>
</dbReference>